<dbReference type="EMBL" id="CP031387">
    <property type="protein sequence ID" value="QPH01786.1"/>
    <property type="molecule type" value="Genomic_DNA"/>
</dbReference>
<keyword evidence="2 3" id="KW-0040">ANK repeat</keyword>
<feature type="repeat" description="ANK" evidence="3">
    <location>
        <begin position="645"/>
        <end position="667"/>
    </location>
</feature>
<reference evidence="5 6" key="1">
    <citation type="journal article" date="2018" name="PLoS Genet.">
        <title>Repeat elements organise 3D genome structure and mediate transcription in the filamentous fungus Epichloe festucae.</title>
        <authorList>
            <person name="Winter D.J."/>
            <person name="Ganley A.R.D."/>
            <person name="Young C.A."/>
            <person name="Liachko I."/>
            <person name="Schardl C.L."/>
            <person name="Dupont P.Y."/>
            <person name="Berry D."/>
            <person name="Ram A."/>
            <person name="Scott B."/>
            <person name="Cox M.P."/>
        </authorList>
    </citation>
    <scope>NUCLEOTIDE SEQUENCE [LARGE SCALE GENOMIC DNA]</scope>
    <source>
        <strain evidence="5 6">Fl1</strain>
    </source>
</reference>
<evidence type="ECO:0000256" key="3">
    <source>
        <dbReference type="PROSITE-ProRule" id="PRU00023"/>
    </source>
</evidence>
<feature type="repeat" description="ANK" evidence="3">
    <location>
        <begin position="544"/>
        <end position="576"/>
    </location>
</feature>
<feature type="repeat" description="ANK" evidence="3">
    <location>
        <begin position="484"/>
        <end position="512"/>
    </location>
</feature>
<gene>
    <name evidence="5" type="ORF">C2857_005989</name>
</gene>
<dbReference type="SUPFAM" id="SSF48403">
    <property type="entry name" value="Ankyrin repeat"/>
    <property type="match status" value="2"/>
</dbReference>
<feature type="repeat" description="ANK" evidence="3">
    <location>
        <begin position="451"/>
        <end position="483"/>
    </location>
</feature>
<dbReference type="SMART" id="SM00248">
    <property type="entry name" value="ANK"/>
    <property type="match status" value="18"/>
</dbReference>
<evidence type="ECO:0000313" key="6">
    <source>
        <dbReference type="Proteomes" id="UP000594364"/>
    </source>
</evidence>
<keyword evidence="6" id="KW-1185">Reference proteome</keyword>
<dbReference type="AlphaFoldDB" id="A0A7S9KT71"/>
<dbReference type="InterPro" id="IPR051165">
    <property type="entry name" value="Multifunctional_ANK_Repeat"/>
</dbReference>
<proteinExistence type="predicted"/>
<dbReference type="PANTHER" id="PTHR24123">
    <property type="entry name" value="ANKYRIN REPEAT-CONTAINING"/>
    <property type="match status" value="1"/>
</dbReference>
<feature type="domain" description="Peptidase A2" evidence="4">
    <location>
        <begin position="201"/>
        <end position="245"/>
    </location>
</feature>
<evidence type="ECO:0000256" key="2">
    <source>
        <dbReference type="ARBA" id="ARBA00023043"/>
    </source>
</evidence>
<accession>A0A7S9KT71</accession>
<feature type="repeat" description="ANK" evidence="3">
    <location>
        <begin position="320"/>
        <end position="352"/>
    </location>
</feature>
<feature type="repeat" description="ANK" evidence="3">
    <location>
        <begin position="577"/>
        <end position="609"/>
    </location>
</feature>
<dbReference type="Pfam" id="PF13606">
    <property type="entry name" value="Ank_3"/>
    <property type="match status" value="1"/>
</dbReference>
<dbReference type="InterPro" id="IPR001995">
    <property type="entry name" value="Peptidase_A2_cat"/>
</dbReference>
<feature type="repeat" description="ANK" evidence="3">
    <location>
        <begin position="184"/>
        <end position="216"/>
    </location>
</feature>
<feature type="repeat" description="ANK" evidence="3">
    <location>
        <begin position="149"/>
        <end position="181"/>
    </location>
</feature>
<dbReference type="PRINTS" id="PR01415">
    <property type="entry name" value="ANKYRIN"/>
</dbReference>
<dbReference type="PROSITE" id="PS50088">
    <property type="entry name" value="ANK_REPEAT"/>
    <property type="match status" value="13"/>
</dbReference>
<dbReference type="InterPro" id="IPR002110">
    <property type="entry name" value="Ankyrin_rpt"/>
</dbReference>
<feature type="repeat" description="ANK" evidence="3">
    <location>
        <begin position="353"/>
        <end position="385"/>
    </location>
</feature>
<dbReference type="Pfam" id="PF12796">
    <property type="entry name" value="Ank_2"/>
    <property type="match status" value="5"/>
</dbReference>
<dbReference type="PANTHER" id="PTHR24123:SF33">
    <property type="entry name" value="PROTEIN HOS4"/>
    <property type="match status" value="1"/>
</dbReference>
<feature type="repeat" description="ANK" evidence="3">
    <location>
        <begin position="610"/>
        <end position="632"/>
    </location>
</feature>
<dbReference type="PROSITE" id="PS50297">
    <property type="entry name" value="ANK_REP_REGION"/>
    <property type="match status" value="12"/>
</dbReference>
<dbReference type="Gene3D" id="1.25.40.20">
    <property type="entry name" value="Ankyrin repeat-containing domain"/>
    <property type="match status" value="3"/>
</dbReference>
<organism evidence="5 6">
    <name type="scientific">Epichloe festucae (strain Fl1)</name>
    <dbReference type="NCBI Taxonomy" id="877507"/>
    <lineage>
        <taxon>Eukaryota</taxon>
        <taxon>Fungi</taxon>
        <taxon>Dikarya</taxon>
        <taxon>Ascomycota</taxon>
        <taxon>Pezizomycotina</taxon>
        <taxon>Sordariomycetes</taxon>
        <taxon>Hypocreomycetidae</taxon>
        <taxon>Hypocreales</taxon>
        <taxon>Clavicipitaceae</taxon>
        <taxon>Epichloe</taxon>
    </lineage>
</organism>
<feature type="repeat" description="ANK" evidence="3">
    <location>
        <begin position="287"/>
        <end position="319"/>
    </location>
</feature>
<protein>
    <recommendedName>
        <fullName evidence="4">Peptidase A2 domain-containing protein</fullName>
    </recommendedName>
</protein>
<dbReference type="GO" id="GO:0004190">
    <property type="term" value="F:aspartic-type endopeptidase activity"/>
    <property type="evidence" value="ECO:0007669"/>
    <property type="project" value="InterPro"/>
</dbReference>
<keyword evidence="1" id="KW-0677">Repeat</keyword>
<name>A0A7S9KT71_EPIFF</name>
<feature type="repeat" description="ANK" evidence="3">
    <location>
        <begin position="115"/>
        <end position="148"/>
    </location>
</feature>
<dbReference type="Proteomes" id="UP000594364">
    <property type="component" value="Chromosome 3"/>
</dbReference>
<sequence length="667" mass="70370">MAVTLPIELVVEISKFVSSTSDLNRLARACRLFYDHVNPILYRKSQTDPGGGRSVLLWAVSKNAPATVEVAAHAGFGAECFRPPVLHKAARLGHARLIESLLASYDFDVSEVDEKGYPALVYAALQGNDAETVQLLLRAGANPNQTCSRGQSPLIAAAKSNAVDIALILLQNGADMSQLFSGENNRTVLQVAAVHDNPDMIRLLLDHGADPAIVDSSNLTAFQLAIHFHGNVETVELLAKQGIGSAAGPGSATGLGLLLNAVSEGKADLVQLLFDYGVSPKLGIPREPEVPISAAACRGHTSVVDVLIKNGADMDMRGWKGTTALHDALVENHVEVVKLLVNSGADLTVVDDEGHQPLHVAYDTGREVLLEALLKLKADVTAEGPDGWTALAHTVIDGQHRLMKRLLKSGGNARHMSPHGPLLCVAASKNDCEAATILLSYSADPSDVDEDGRNALHNAAAEGHLQVTKLLLQHGADVSAGDNEGYTALHLATDAGSKEVIDVLLENGADLDCIALDDTALSIAAGNGNLELTQHLLDKGADMDGNPCLWHAAGNGSLDILEALLSHGADGAKLDREGDGAIHHAAMNGHVDILERLLRWGVDINETDQNMRTPLHLACMNGHPEAVTALLSQKPAPGTGIKDKDGATPLMLAQENGHDDVVSLLTK</sequence>
<evidence type="ECO:0000256" key="1">
    <source>
        <dbReference type="ARBA" id="ARBA00022737"/>
    </source>
</evidence>
<evidence type="ECO:0000313" key="5">
    <source>
        <dbReference type="EMBL" id="QPH01786.1"/>
    </source>
</evidence>
<dbReference type="OrthoDB" id="20872at2759"/>
<dbReference type="GO" id="GO:0006508">
    <property type="term" value="P:proteolysis"/>
    <property type="evidence" value="ECO:0007669"/>
    <property type="project" value="InterPro"/>
</dbReference>
<feature type="repeat" description="ANK" evidence="3">
    <location>
        <begin position="516"/>
        <end position="544"/>
    </location>
</feature>
<dbReference type="PROSITE" id="PS50175">
    <property type="entry name" value="ASP_PROT_RETROV"/>
    <property type="match status" value="1"/>
</dbReference>
<dbReference type="InterPro" id="IPR036770">
    <property type="entry name" value="Ankyrin_rpt-contain_sf"/>
</dbReference>
<evidence type="ECO:0000259" key="4">
    <source>
        <dbReference type="PROSITE" id="PS50175"/>
    </source>
</evidence>